<gene>
    <name evidence="6" type="ORF">SAMN05445060_3046</name>
</gene>
<evidence type="ECO:0000313" key="7">
    <source>
        <dbReference type="Proteomes" id="UP000186218"/>
    </source>
</evidence>
<dbReference type="InterPro" id="IPR050109">
    <property type="entry name" value="HTH-type_TetR-like_transc_reg"/>
</dbReference>
<keyword evidence="2 4" id="KW-0238">DNA-binding</keyword>
<dbReference type="STRING" id="1344003.SAMN05445060_3046"/>
<proteinExistence type="predicted"/>
<dbReference type="InterPro" id="IPR009057">
    <property type="entry name" value="Homeodomain-like_sf"/>
</dbReference>
<dbReference type="EMBL" id="FTNT01000009">
    <property type="protein sequence ID" value="SIS15338.1"/>
    <property type="molecule type" value="Genomic_DNA"/>
</dbReference>
<evidence type="ECO:0000259" key="5">
    <source>
        <dbReference type="PROSITE" id="PS50977"/>
    </source>
</evidence>
<organism evidence="6 7">
    <name type="scientific">Williamsia sterculiae</name>
    <dbReference type="NCBI Taxonomy" id="1344003"/>
    <lineage>
        <taxon>Bacteria</taxon>
        <taxon>Bacillati</taxon>
        <taxon>Actinomycetota</taxon>
        <taxon>Actinomycetes</taxon>
        <taxon>Mycobacteriales</taxon>
        <taxon>Nocardiaceae</taxon>
        <taxon>Williamsia</taxon>
    </lineage>
</organism>
<evidence type="ECO:0000256" key="1">
    <source>
        <dbReference type="ARBA" id="ARBA00023015"/>
    </source>
</evidence>
<dbReference type="PANTHER" id="PTHR30055">
    <property type="entry name" value="HTH-TYPE TRANSCRIPTIONAL REGULATOR RUTR"/>
    <property type="match status" value="1"/>
</dbReference>
<reference evidence="6 7" key="1">
    <citation type="submission" date="2017-01" db="EMBL/GenBank/DDBJ databases">
        <authorList>
            <person name="Mah S.A."/>
            <person name="Swanson W.J."/>
            <person name="Moy G.W."/>
            <person name="Vacquier V.D."/>
        </authorList>
    </citation>
    <scope>NUCLEOTIDE SEQUENCE [LARGE SCALE GENOMIC DNA]</scope>
    <source>
        <strain evidence="6 7">CPCC 203464</strain>
    </source>
</reference>
<dbReference type="OrthoDB" id="4746440at2"/>
<dbReference type="PANTHER" id="PTHR30055:SF238">
    <property type="entry name" value="MYCOFACTOCIN BIOSYNTHESIS TRANSCRIPTIONAL REGULATOR MFTR-RELATED"/>
    <property type="match status" value="1"/>
</dbReference>
<keyword evidence="1" id="KW-0805">Transcription regulation</keyword>
<evidence type="ECO:0000256" key="4">
    <source>
        <dbReference type="PROSITE-ProRule" id="PRU00335"/>
    </source>
</evidence>
<evidence type="ECO:0000256" key="3">
    <source>
        <dbReference type="ARBA" id="ARBA00023163"/>
    </source>
</evidence>
<dbReference type="InterPro" id="IPR001647">
    <property type="entry name" value="HTH_TetR"/>
</dbReference>
<feature type="DNA-binding region" description="H-T-H motif" evidence="4">
    <location>
        <begin position="29"/>
        <end position="48"/>
    </location>
</feature>
<dbReference type="AlphaFoldDB" id="A0A1N7GSA6"/>
<dbReference type="InterPro" id="IPR023772">
    <property type="entry name" value="DNA-bd_HTH_TetR-type_CS"/>
</dbReference>
<dbReference type="SUPFAM" id="SSF46689">
    <property type="entry name" value="Homeodomain-like"/>
    <property type="match status" value="1"/>
</dbReference>
<dbReference type="GO" id="GO:0003700">
    <property type="term" value="F:DNA-binding transcription factor activity"/>
    <property type="evidence" value="ECO:0007669"/>
    <property type="project" value="TreeGrafter"/>
</dbReference>
<dbReference type="Proteomes" id="UP000186218">
    <property type="component" value="Unassembled WGS sequence"/>
</dbReference>
<dbReference type="PROSITE" id="PS50977">
    <property type="entry name" value="HTH_TETR_2"/>
    <property type="match status" value="1"/>
</dbReference>
<evidence type="ECO:0000313" key="6">
    <source>
        <dbReference type="EMBL" id="SIS15338.1"/>
    </source>
</evidence>
<sequence length="190" mass="20339">MGRWEPDARGRMQRAALELYSERGFEQTTVADIAERAGVTERTFFRHFADKREVLFDGSAALQQAVVDAIADAPDDASPVDVATAGMLACAGVLDAHRDYPRRRAQVIADNQDLQERELLKMATLSTAVSAALRDRGVAALAADLAAEVGVTIFKVGFDRWVGGDDGADLAECMRIALGELRAVTASSAG</sequence>
<dbReference type="Gene3D" id="1.10.357.10">
    <property type="entry name" value="Tetracycline Repressor, domain 2"/>
    <property type="match status" value="1"/>
</dbReference>
<dbReference type="PROSITE" id="PS01081">
    <property type="entry name" value="HTH_TETR_1"/>
    <property type="match status" value="1"/>
</dbReference>
<dbReference type="RefSeq" id="WP_076481001.1">
    <property type="nucleotide sequence ID" value="NZ_FTNT01000009.1"/>
</dbReference>
<protein>
    <submittedName>
        <fullName evidence="6">Transcriptional regulator, TetR family</fullName>
    </submittedName>
</protein>
<evidence type="ECO:0000256" key="2">
    <source>
        <dbReference type="ARBA" id="ARBA00023125"/>
    </source>
</evidence>
<feature type="domain" description="HTH tetR-type" evidence="5">
    <location>
        <begin position="6"/>
        <end position="66"/>
    </location>
</feature>
<keyword evidence="3" id="KW-0804">Transcription</keyword>
<name>A0A1N7GSA6_9NOCA</name>
<keyword evidence="7" id="KW-1185">Reference proteome</keyword>
<dbReference type="GO" id="GO:0000976">
    <property type="term" value="F:transcription cis-regulatory region binding"/>
    <property type="evidence" value="ECO:0007669"/>
    <property type="project" value="TreeGrafter"/>
</dbReference>
<dbReference type="PRINTS" id="PR00455">
    <property type="entry name" value="HTHTETR"/>
</dbReference>
<dbReference type="Pfam" id="PF17754">
    <property type="entry name" value="TetR_C_14"/>
    <property type="match status" value="1"/>
</dbReference>
<accession>A0A1N7GSA6</accession>
<dbReference type="Pfam" id="PF00440">
    <property type="entry name" value="TetR_N"/>
    <property type="match status" value="1"/>
</dbReference>
<dbReference type="InterPro" id="IPR041347">
    <property type="entry name" value="MftR_C"/>
</dbReference>